<dbReference type="Proteomes" id="UP000006690">
    <property type="component" value="Chromosome"/>
</dbReference>
<evidence type="ECO:0000313" key="2">
    <source>
        <dbReference type="Proteomes" id="UP000006690"/>
    </source>
</evidence>
<protein>
    <submittedName>
        <fullName evidence="1">Uncharacterized protein</fullName>
    </submittedName>
</protein>
<sequence length="200" mass="22796">MIFITQDVGQDNKLVVFFHQAHCDTRNRGLDWHTGIHQCQRGTTDRGHRRGTVRFGDFRNHTHGIREIFSFRHHGQHAALRQTTVTDFTTLRRAHHTSLTNGVRREVIVEQEAVGAFAHQLIQVLRIAGGAQRRGHQRLCFTTGEQCGTVCTWQNARAHVQTTDHVFFTAINTWLAVQDAGTNHILFQAVNDIADFGRIE</sequence>
<dbReference type="eggNOG" id="ENOG5033SM2">
    <property type="taxonomic scope" value="Bacteria"/>
</dbReference>
<proteinExistence type="predicted"/>
<reference evidence="2" key="1">
    <citation type="journal article" date="2012" name="Appl. Microbiol. Biotechnol.">
        <title>The complete genome sequence of Pantoea ananatis AJ13355, an organism with great biotechnological potential.</title>
        <authorList>
            <person name="Hara Y."/>
            <person name="Kadotani N."/>
            <person name="Izui H."/>
            <person name="Katashkina J.I."/>
            <person name="Kuvaeva T.M."/>
            <person name="Andreeva I.G."/>
            <person name="Golubeva L.I."/>
            <person name="Malko D.B."/>
            <person name="Makeev V.J."/>
            <person name="Mashko S.V."/>
            <person name="Kozlov Y.I."/>
        </authorList>
    </citation>
    <scope>NUCLEOTIDE SEQUENCE [LARGE SCALE GENOMIC DNA]</scope>
    <source>
        <strain evidence="2">AJ13355</strain>
    </source>
</reference>
<dbReference type="AlphaFoldDB" id="A0A0H3L6X5"/>
<dbReference type="EMBL" id="AP012032">
    <property type="protein sequence ID" value="BAK13688.1"/>
    <property type="molecule type" value="Genomic_DNA"/>
</dbReference>
<name>A0A0H3L6X5_PANAA</name>
<organism evidence="1 2">
    <name type="scientific">Pantoea ananatis (strain AJ13355)</name>
    <dbReference type="NCBI Taxonomy" id="932677"/>
    <lineage>
        <taxon>Bacteria</taxon>
        <taxon>Pseudomonadati</taxon>
        <taxon>Pseudomonadota</taxon>
        <taxon>Gammaproteobacteria</taxon>
        <taxon>Enterobacterales</taxon>
        <taxon>Erwiniaceae</taxon>
        <taxon>Pantoea</taxon>
    </lineage>
</organism>
<dbReference type="KEGG" id="paj:PAJ_3609"/>
<accession>A0A0H3L6X5</accession>
<dbReference type="HOGENOM" id="CLU_1365101_0_0_6"/>
<gene>
    <name evidence="1" type="ordered locus">PAJ_3609</name>
</gene>
<evidence type="ECO:0000313" key="1">
    <source>
        <dbReference type="EMBL" id="BAK13688.1"/>
    </source>
</evidence>